<keyword evidence="2" id="KW-0732">Signal</keyword>
<keyword evidence="1" id="KW-0472">Membrane</keyword>
<dbReference type="Proteomes" id="UP001253545">
    <property type="component" value="Unassembled WGS sequence"/>
</dbReference>
<organism evidence="3 4">
    <name type="scientific">Glaciecola petra</name>
    <dbReference type="NCBI Taxonomy" id="3075602"/>
    <lineage>
        <taxon>Bacteria</taxon>
        <taxon>Pseudomonadati</taxon>
        <taxon>Pseudomonadota</taxon>
        <taxon>Gammaproteobacteria</taxon>
        <taxon>Alteromonadales</taxon>
        <taxon>Alteromonadaceae</taxon>
        <taxon>Glaciecola</taxon>
    </lineage>
</organism>
<dbReference type="RefSeq" id="WP_311370137.1">
    <property type="nucleotide sequence ID" value="NZ_JAVRHX010000008.1"/>
</dbReference>
<gene>
    <name evidence="3" type="ORF">RM552_17285</name>
</gene>
<evidence type="ECO:0000256" key="2">
    <source>
        <dbReference type="SAM" id="SignalP"/>
    </source>
</evidence>
<feature type="transmembrane region" description="Helical" evidence="1">
    <location>
        <begin position="90"/>
        <end position="108"/>
    </location>
</feature>
<evidence type="ECO:0008006" key="5">
    <source>
        <dbReference type="Google" id="ProtNLM"/>
    </source>
</evidence>
<keyword evidence="1" id="KW-0812">Transmembrane</keyword>
<feature type="chain" id="PRO_5046904591" description="Lipoprotein" evidence="2">
    <location>
        <begin position="21"/>
        <end position="157"/>
    </location>
</feature>
<feature type="transmembrane region" description="Helical" evidence="1">
    <location>
        <begin position="60"/>
        <end position="81"/>
    </location>
</feature>
<comment type="caution">
    <text evidence="3">The sequence shown here is derived from an EMBL/GenBank/DDBJ whole genome shotgun (WGS) entry which is preliminary data.</text>
</comment>
<feature type="signal peptide" evidence="2">
    <location>
        <begin position="1"/>
        <end position="20"/>
    </location>
</feature>
<evidence type="ECO:0000313" key="3">
    <source>
        <dbReference type="EMBL" id="MDT0596614.1"/>
    </source>
</evidence>
<accession>A0ABU2ZYE9</accession>
<evidence type="ECO:0000256" key="1">
    <source>
        <dbReference type="SAM" id="Phobius"/>
    </source>
</evidence>
<protein>
    <recommendedName>
        <fullName evidence="5">Lipoprotein</fullName>
    </recommendedName>
</protein>
<feature type="transmembrane region" description="Helical" evidence="1">
    <location>
        <begin position="120"/>
        <end position="141"/>
    </location>
</feature>
<evidence type="ECO:0000313" key="4">
    <source>
        <dbReference type="Proteomes" id="UP001253545"/>
    </source>
</evidence>
<proteinExistence type="predicted"/>
<dbReference type="EMBL" id="JAVRHX010000008">
    <property type="protein sequence ID" value="MDT0596614.1"/>
    <property type="molecule type" value="Genomic_DNA"/>
</dbReference>
<keyword evidence="4" id="KW-1185">Reference proteome</keyword>
<reference evidence="3 4" key="1">
    <citation type="submission" date="2023-09" db="EMBL/GenBank/DDBJ databases">
        <authorList>
            <person name="Rey-Velasco X."/>
        </authorList>
    </citation>
    <scope>NUCLEOTIDE SEQUENCE [LARGE SCALE GENOMIC DNA]</scope>
    <source>
        <strain evidence="3 4">P117</strain>
    </source>
</reference>
<keyword evidence="1" id="KW-1133">Transmembrane helix</keyword>
<dbReference type="PROSITE" id="PS51257">
    <property type="entry name" value="PROKAR_LIPOPROTEIN"/>
    <property type="match status" value="1"/>
</dbReference>
<name>A0ABU2ZYE9_9ALTE</name>
<sequence length="157" mass="17477">MRFKKYLLLVLHFFISAALAAVLACLAHTQFVLHELILLDINITLGDRAYMSVQDLMGLLPTYGTIVLIGFLIAFTSTWLLRKYTPLKSMYLYTLAGGVAMLTILILMDNLLNLSFLAGARSSLGMIFQVICGLIGGTLFVQLRTHKLNNALHQQND</sequence>